<keyword evidence="3" id="KW-1185">Reference proteome</keyword>
<dbReference type="GO" id="GO:0007005">
    <property type="term" value="P:mitochondrion organization"/>
    <property type="evidence" value="ECO:0007669"/>
    <property type="project" value="TreeGrafter"/>
</dbReference>
<protein>
    <submittedName>
        <fullName evidence="2">Uncharacterized protein</fullName>
    </submittedName>
</protein>
<evidence type="ECO:0000313" key="3">
    <source>
        <dbReference type="Proteomes" id="UP001497623"/>
    </source>
</evidence>
<dbReference type="PANTHER" id="PTHR14700">
    <property type="entry name" value="PENTATRICOPEPTIDE REPEAT-CONTAINING PROTEIN 2, MITOCHONDRIAL"/>
    <property type="match status" value="1"/>
</dbReference>
<organism evidence="2 3">
    <name type="scientific">Meganyctiphanes norvegica</name>
    <name type="common">Northern krill</name>
    <name type="synonym">Thysanopoda norvegica</name>
    <dbReference type="NCBI Taxonomy" id="48144"/>
    <lineage>
        <taxon>Eukaryota</taxon>
        <taxon>Metazoa</taxon>
        <taxon>Ecdysozoa</taxon>
        <taxon>Arthropoda</taxon>
        <taxon>Crustacea</taxon>
        <taxon>Multicrustacea</taxon>
        <taxon>Malacostraca</taxon>
        <taxon>Eumalacostraca</taxon>
        <taxon>Eucarida</taxon>
        <taxon>Euphausiacea</taxon>
        <taxon>Euphausiidae</taxon>
        <taxon>Meganyctiphanes</taxon>
    </lineage>
</organism>
<comment type="caution">
    <text evidence="2">The sequence shown here is derived from an EMBL/GenBank/DDBJ whole genome shotgun (WGS) entry which is preliminary data.</text>
</comment>
<proteinExistence type="predicted"/>
<dbReference type="PANTHER" id="PTHR14700:SF0">
    <property type="entry name" value="PENTATRICOPEPTIDE REPEAT-CONTAINING PROTEIN 2, MITOCHONDRIAL"/>
    <property type="match status" value="1"/>
</dbReference>
<feature type="non-terminal residue" evidence="2">
    <location>
        <position position="1"/>
    </location>
</feature>
<dbReference type="EMBL" id="CAXKWB010058994">
    <property type="protein sequence ID" value="CAL4181410.1"/>
    <property type="molecule type" value="Genomic_DNA"/>
</dbReference>
<evidence type="ECO:0000256" key="1">
    <source>
        <dbReference type="SAM" id="MobiDB-lite"/>
    </source>
</evidence>
<reference evidence="2 3" key="1">
    <citation type="submission" date="2024-05" db="EMBL/GenBank/DDBJ databases">
        <authorList>
            <person name="Wallberg A."/>
        </authorList>
    </citation>
    <scope>NUCLEOTIDE SEQUENCE [LARGE SCALE GENOMIC DNA]</scope>
</reference>
<sequence length="196" mass="22677">NTPESFETAQNFIKEAQDYGTRINQKILTFVAHLAILQGYPHIAVELLEMCQRSGQAAVRNLKAVALCHVNRVEDTIPIFRSLLSIDLPDNRRATWIGPIRTETLDVVREAVLNTEDKELKSEFERIERNLRDAQHVTEGAIKDLLLLPIEFRPNRDNDKNRNRAMLAASFNRQQNHRRPYQKERYQSRGGLADME</sequence>
<dbReference type="Proteomes" id="UP001497623">
    <property type="component" value="Unassembled WGS sequence"/>
</dbReference>
<dbReference type="GO" id="GO:0005739">
    <property type="term" value="C:mitochondrion"/>
    <property type="evidence" value="ECO:0007669"/>
    <property type="project" value="InterPro"/>
</dbReference>
<gene>
    <name evidence="2" type="ORF">MNOR_LOCUS35418</name>
</gene>
<dbReference type="AlphaFoldDB" id="A0AAV2SDJ9"/>
<feature type="region of interest" description="Disordered" evidence="1">
    <location>
        <begin position="170"/>
        <end position="196"/>
    </location>
</feature>
<dbReference type="GO" id="GO:0003723">
    <property type="term" value="F:RNA binding"/>
    <property type="evidence" value="ECO:0007669"/>
    <property type="project" value="TreeGrafter"/>
</dbReference>
<accession>A0AAV2SDJ9</accession>
<evidence type="ECO:0000313" key="2">
    <source>
        <dbReference type="EMBL" id="CAL4181410.1"/>
    </source>
</evidence>
<dbReference type="GO" id="GO:0050684">
    <property type="term" value="P:regulation of mRNA processing"/>
    <property type="evidence" value="ECO:0007669"/>
    <property type="project" value="InterPro"/>
</dbReference>
<dbReference type="InterPro" id="IPR034629">
    <property type="entry name" value="PTCD2"/>
</dbReference>
<name>A0AAV2SDJ9_MEGNR</name>